<evidence type="ECO:0000313" key="3">
    <source>
        <dbReference type="EMBL" id="QET04254.1"/>
    </source>
</evidence>
<dbReference type="SMART" id="SM00987">
    <property type="entry name" value="UreE_C"/>
    <property type="match status" value="1"/>
</dbReference>
<protein>
    <submittedName>
        <fullName evidence="3">Uracil-DNA glycosylase family protein</fullName>
    </submittedName>
</protein>
<evidence type="ECO:0000313" key="4">
    <source>
        <dbReference type="Proteomes" id="UP000322822"/>
    </source>
</evidence>
<dbReference type="InterPro" id="IPR036895">
    <property type="entry name" value="Uracil-DNA_glycosylase-like_sf"/>
</dbReference>
<dbReference type="Proteomes" id="UP000322822">
    <property type="component" value="Chromosome 2"/>
</dbReference>
<reference evidence="3 4" key="1">
    <citation type="submission" date="2019-09" db="EMBL/GenBank/DDBJ databases">
        <title>FDA dAtabase for Regulatory Grade micrObial Sequences (FDA-ARGOS): Supporting development and validation of Infectious Disease Dx tests.</title>
        <authorList>
            <person name="Sciortino C."/>
            <person name="Tallon L."/>
            <person name="Sadzewicz L."/>
            <person name="Vavikolanu K."/>
            <person name="Mehta A."/>
            <person name="Aluvathingal J."/>
            <person name="Nadendla S."/>
            <person name="Nandy P."/>
            <person name="Geyer C."/>
            <person name="Yan Y."/>
            <person name="Sichtig H."/>
        </authorList>
    </citation>
    <scope>NUCLEOTIDE SEQUENCE [LARGE SCALE GENOMIC DNA]</scope>
    <source>
        <strain evidence="3 4">FDAARGOS_664</strain>
    </source>
</reference>
<dbReference type="InterPro" id="IPR005122">
    <property type="entry name" value="Uracil-DNA_glycosylase-like"/>
</dbReference>
<name>A0A5P2H9I1_9BURK</name>
<dbReference type="Gene3D" id="3.40.470.10">
    <property type="entry name" value="Uracil-DNA glycosylase-like domain"/>
    <property type="match status" value="1"/>
</dbReference>
<feature type="domain" description="Uracil-DNA glycosylase-like" evidence="2">
    <location>
        <begin position="48"/>
        <end position="204"/>
    </location>
</feature>
<dbReference type="Pfam" id="PF03167">
    <property type="entry name" value="UDG"/>
    <property type="match status" value="1"/>
</dbReference>
<dbReference type="CDD" id="cd10033">
    <property type="entry name" value="UDG_like"/>
    <property type="match status" value="1"/>
</dbReference>
<dbReference type="PANTHER" id="PTHR42160">
    <property type="entry name" value="URACIL-DNA GLYCOSYLASE SUPERFAMILY PROTEIN"/>
    <property type="match status" value="1"/>
</dbReference>
<dbReference type="OrthoDB" id="9789139at2"/>
<organism evidence="3 4">
    <name type="scientific">Cupriavidus pauculus</name>
    <dbReference type="NCBI Taxonomy" id="82633"/>
    <lineage>
        <taxon>Bacteria</taxon>
        <taxon>Pseudomonadati</taxon>
        <taxon>Pseudomonadota</taxon>
        <taxon>Betaproteobacteria</taxon>
        <taxon>Burkholderiales</taxon>
        <taxon>Burkholderiaceae</taxon>
        <taxon>Cupriavidus</taxon>
    </lineage>
</organism>
<feature type="region of interest" description="Disordered" evidence="1">
    <location>
        <begin position="1"/>
        <end position="23"/>
    </location>
</feature>
<dbReference type="PANTHER" id="PTHR42160:SF1">
    <property type="entry name" value="URACIL-DNA GLYCOSYLASE SUPERFAMILY PROTEIN"/>
    <property type="match status" value="1"/>
</dbReference>
<dbReference type="SMART" id="SM00986">
    <property type="entry name" value="UDG"/>
    <property type="match status" value="1"/>
</dbReference>
<gene>
    <name evidence="3" type="ORF">FOB72_19075</name>
</gene>
<dbReference type="SUPFAM" id="SSF52141">
    <property type="entry name" value="Uracil-DNA glycosylase-like"/>
    <property type="match status" value="1"/>
</dbReference>
<sequence length="212" mass="23655">MPDPETLPLPDKLPHKLPDRPPATHALQRDIAACTHCAAHLQAGPRPIVQFSATSRILIVGQAPGSRVHASGVPFDDASGDRLRDWLGIGKDTFYDASRIALMPMGFCYPGKGGSGDLPPRRECAPLWHARVLDCLPQDRLTLLVGTYAQARYLPQSKCSMTERIADFRRFGPNVFPLPHPSWRVVLWMRQQPWFEAELLPALRAAVRRRLA</sequence>
<dbReference type="AlphaFoldDB" id="A0A5P2H9I1"/>
<accession>A0A5P2H9I1</accession>
<evidence type="ECO:0000259" key="2">
    <source>
        <dbReference type="SMART" id="SM00986"/>
    </source>
</evidence>
<dbReference type="InterPro" id="IPR047124">
    <property type="entry name" value="HI_0220.2"/>
</dbReference>
<evidence type="ECO:0000256" key="1">
    <source>
        <dbReference type="SAM" id="MobiDB-lite"/>
    </source>
</evidence>
<dbReference type="EMBL" id="CP044067">
    <property type="protein sequence ID" value="QET04254.1"/>
    <property type="molecule type" value="Genomic_DNA"/>
</dbReference>
<proteinExistence type="predicted"/>